<comment type="caution">
    <text evidence="1">The sequence shown here is derived from an EMBL/GenBank/DDBJ whole genome shotgun (WGS) entry which is preliminary data.</text>
</comment>
<name>A0ABW3MPG9_9PSEU</name>
<dbReference type="EMBL" id="JBHTIS010004536">
    <property type="protein sequence ID" value="MFD1052568.1"/>
    <property type="molecule type" value="Genomic_DNA"/>
</dbReference>
<reference evidence="2" key="1">
    <citation type="journal article" date="2019" name="Int. J. Syst. Evol. Microbiol.">
        <title>The Global Catalogue of Microorganisms (GCM) 10K type strain sequencing project: providing services to taxonomists for standard genome sequencing and annotation.</title>
        <authorList>
            <consortium name="The Broad Institute Genomics Platform"/>
            <consortium name="The Broad Institute Genome Sequencing Center for Infectious Disease"/>
            <person name="Wu L."/>
            <person name="Ma J."/>
        </authorList>
    </citation>
    <scope>NUCLEOTIDE SEQUENCE [LARGE SCALE GENOMIC DNA]</scope>
    <source>
        <strain evidence="2">JCM 31486</strain>
    </source>
</reference>
<dbReference type="Proteomes" id="UP001597045">
    <property type="component" value="Unassembled WGS sequence"/>
</dbReference>
<feature type="non-terminal residue" evidence="1">
    <location>
        <position position="1"/>
    </location>
</feature>
<proteinExistence type="predicted"/>
<accession>A0ABW3MPG9</accession>
<keyword evidence="2" id="KW-1185">Reference proteome</keyword>
<gene>
    <name evidence="1" type="ORF">ACFQ1S_46735</name>
</gene>
<protein>
    <submittedName>
        <fullName evidence="1">Uncharacterized protein</fullName>
    </submittedName>
</protein>
<sequence>YFGTREFFPCEVWAHQSFRVDPGDQAVWAGKYRDTGEEDVALAGQVNVSKATPTLVKGVLR</sequence>
<evidence type="ECO:0000313" key="2">
    <source>
        <dbReference type="Proteomes" id="UP001597045"/>
    </source>
</evidence>
<evidence type="ECO:0000313" key="1">
    <source>
        <dbReference type="EMBL" id="MFD1052568.1"/>
    </source>
</evidence>
<organism evidence="1 2">
    <name type="scientific">Kibdelosporangium lantanae</name>
    <dbReference type="NCBI Taxonomy" id="1497396"/>
    <lineage>
        <taxon>Bacteria</taxon>
        <taxon>Bacillati</taxon>
        <taxon>Actinomycetota</taxon>
        <taxon>Actinomycetes</taxon>
        <taxon>Pseudonocardiales</taxon>
        <taxon>Pseudonocardiaceae</taxon>
        <taxon>Kibdelosporangium</taxon>
    </lineage>
</organism>